<dbReference type="NCBIfam" id="NF033377">
    <property type="entry name" value="OMA_tautomer"/>
    <property type="match status" value="1"/>
</dbReference>
<dbReference type="Gene3D" id="3.10.310.10">
    <property type="entry name" value="Diaminopimelate Epimerase, Chain A, domain 1"/>
    <property type="match status" value="2"/>
</dbReference>
<protein>
    <submittedName>
        <fullName evidence="3">4-oxalomesaconate tautomerase</fullName>
        <ecNumber evidence="3">5.3.2.8</ecNumber>
    </submittedName>
</protein>
<dbReference type="PANTHER" id="PTHR43709">
    <property type="entry name" value="ACONITATE ISOMERASE-RELATED"/>
    <property type="match status" value="1"/>
</dbReference>
<dbReference type="PANTHER" id="PTHR43709:SF3">
    <property type="entry name" value="ISOMERASE YBHH-RELATED"/>
    <property type="match status" value="1"/>
</dbReference>
<dbReference type="SUPFAM" id="SSF54506">
    <property type="entry name" value="Diaminopimelate epimerase-like"/>
    <property type="match status" value="2"/>
</dbReference>
<dbReference type="Pfam" id="PF04303">
    <property type="entry name" value="PrpF"/>
    <property type="match status" value="1"/>
</dbReference>
<dbReference type="RefSeq" id="WP_310827095.1">
    <property type="nucleotide sequence ID" value="NZ_JAQGEC010000016.1"/>
</dbReference>
<organism evidence="3 4">
    <name type="scientific">Pseudenterobacter timonensis</name>
    <dbReference type="NCBI Taxonomy" id="1755099"/>
    <lineage>
        <taxon>Bacteria</taxon>
        <taxon>Pseudomonadati</taxon>
        <taxon>Pseudomonadota</taxon>
        <taxon>Gammaproteobacteria</taxon>
        <taxon>Enterobacterales</taxon>
        <taxon>Enterobacteriaceae</taxon>
        <taxon>Pseudenterobacter</taxon>
    </lineage>
</organism>
<dbReference type="EC" id="5.3.2.8" evidence="3"/>
<dbReference type="GO" id="GO:0016853">
    <property type="term" value="F:isomerase activity"/>
    <property type="evidence" value="ECO:0007669"/>
    <property type="project" value="UniProtKB-KW"/>
</dbReference>
<keyword evidence="2 3" id="KW-0413">Isomerase</keyword>
<proteinExistence type="inferred from homology"/>
<evidence type="ECO:0000256" key="1">
    <source>
        <dbReference type="ARBA" id="ARBA00007673"/>
    </source>
</evidence>
<accession>A0AAE4DQN0</accession>
<gene>
    <name evidence="3" type="ORF">O7047_17125</name>
</gene>
<dbReference type="AlphaFoldDB" id="A0AAE4DQN0"/>
<reference evidence="3" key="1">
    <citation type="submission" date="2022-12" db="EMBL/GenBank/DDBJ databases">
        <title>NDM-1 containing novel ST 2018 Pseudenterobacter timonensis.</title>
        <authorList>
            <person name="Halder G."/>
            <person name="Mandal S."/>
            <person name="Dutta S."/>
        </authorList>
    </citation>
    <scope>NUCLEOTIDE SEQUENCE</scope>
    <source>
        <strain evidence="3">CNCI147</strain>
    </source>
</reference>
<comment type="similarity">
    <text evidence="1">Belongs to the PrpF family.</text>
</comment>
<name>A0AAE4DQN0_9ENTR</name>
<dbReference type="Proteomes" id="UP001248822">
    <property type="component" value="Unassembled WGS sequence"/>
</dbReference>
<dbReference type="InterPro" id="IPR047687">
    <property type="entry name" value="OMA_tautomer-like"/>
</dbReference>
<dbReference type="InterPro" id="IPR007400">
    <property type="entry name" value="PrpF-like"/>
</dbReference>
<evidence type="ECO:0000313" key="3">
    <source>
        <dbReference type="EMBL" id="MDR9891946.1"/>
    </source>
</evidence>
<sequence length="360" mass="37951">MAQRRIPCLLMRGGTSKAACFLAEDLPADPQRRDAVLLAAMGSPDARQIDGLGGADPLTSKVAIIRRSTRPDADVDYLFAQVNVDRAVVDYGQNCGNILAAVGPFAIERGLVAPTAPLSRVRIYMENTGQLAVAEVPCTPDGVEYAGDTRIDGVPGSASKIVLNFLDVAGSSCGALLPTGSTSDRFDGIDVTCIDNGMPVILLRASDLGRTGYETREELDNDEVLKQRLESIRLQAGPRMNLGDVAQRTVPKMTLIAAPRAGGAICSRTFIPHRCHASIGVFGAVSVASACLIPGTVAQGLADTTNAPELSVEHPTGEFSVALQRDEEGALAGCGLLRTARLLFAGEVCIPASVWPREER</sequence>
<evidence type="ECO:0000256" key="2">
    <source>
        <dbReference type="ARBA" id="ARBA00023235"/>
    </source>
</evidence>
<evidence type="ECO:0000313" key="4">
    <source>
        <dbReference type="Proteomes" id="UP001248822"/>
    </source>
</evidence>
<comment type="caution">
    <text evidence="3">The sequence shown here is derived from an EMBL/GenBank/DDBJ whole genome shotgun (WGS) entry which is preliminary data.</text>
</comment>
<dbReference type="EMBL" id="JAQGEC010000016">
    <property type="protein sequence ID" value="MDR9891946.1"/>
    <property type="molecule type" value="Genomic_DNA"/>
</dbReference>